<gene>
    <name evidence="1" type="ORF">DXN04_21925</name>
</gene>
<dbReference type="AlphaFoldDB" id="A0A3E1NWQ3"/>
<accession>A0A3E1NWQ3</accession>
<proteinExistence type="predicted"/>
<keyword evidence="2" id="KW-1185">Reference proteome</keyword>
<organism evidence="1 2">
    <name type="scientific">Chitinophaga silvisoli</name>
    <dbReference type="NCBI Taxonomy" id="2291814"/>
    <lineage>
        <taxon>Bacteria</taxon>
        <taxon>Pseudomonadati</taxon>
        <taxon>Bacteroidota</taxon>
        <taxon>Chitinophagia</taxon>
        <taxon>Chitinophagales</taxon>
        <taxon>Chitinophagaceae</taxon>
        <taxon>Chitinophaga</taxon>
    </lineage>
</organism>
<evidence type="ECO:0008006" key="3">
    <source>
        <dbReference type="Google" id="ProtNLM"/>
    </source>
</evidence>
<dbReference type="EMBL" id="QTJV01000009">
    <property type="protein sequence ID" value="RFM32349.1"/>
    <property type="molecule type" value="Genomic_DNA"/>
</dbReference>
<evidence type="ECO:0000313" key="2">
    <source>
        <dbReference type="Proteomes" id="UP000261174"/>
    </source>
</evidence>
<dbReference type="Gene3D" id="2.180.10.10">
    <property type="entry name" value="RHS repeat-associated core"/>
    <property type="match status" value="1"/>
</dbReference>
<evidence type="ECO:0000313" key="1">
    <source>
        <dbReference type="EMBL" id="RFM32349.1"/>
    </source>
</evidence>
<dbReference type="Proteomes" id="UP000261174">
    <property type="component" value="Unassembled WGS sequence"/>
</dbReference>
<protein>
    <recommendedName>
        <fullName evidence="3">RHS repeat-associated core domain-containing protein</fullName>
    </recommendedName>
</protein>
<name>A0A3E1NWQ3_9BACT</name>
<comment type="caution">
    <text evidence="1">The sequence shown here is derived from an EMBL/GenBank/DDBJ whole genome shotgun (WGS) entry which is preliminary data.</text>
</comment>
<reference evidence="1 2" key="1">
    <citation type="submission" date="2018-08" db="EMBL/GenBank/DDBJ databases">
        <title>Chitinophaga sp. K20C18050901, a novel bacterium isolated from forest soil.</title>
        <authorList>
            <person name="Wang C."/>
        </authorList>
    </citation>
    <scope>NUCLEOTIDE SEQUENCE [LARGE SCALE GENOMIC DNA]</scope>
    <source>
        <strain evidence="1 2">K20C18050901</strain>
    </source>
</reference>
<sequence length="113" mass="12700">MINMDVSEGFDSLTNQWTNNLTTLADFQESISYDENGNILKYKRNGNNTFAGSPLDMDSLNYHYRPGTNKLDYVHDAVNASSYSNDVDDQIAGNYRYDSIGNIISDIQAGIDR</sequence>